<protein>
    <recommendedName>
        <fullName evidence="2">HTH merR-type domain-containing protein</fullName>
    </recommendedName>
</protein>
<dbReference type="RefSeq" id="WP_189025175.1">
    <property type="nucleotide sequence ID" value="NZ_BMKR01000008.1"/>
</dbReference>
<dbReference type="SUPFAM" id="SSF46955">
    <property type="entry name" value="Putative DNA-binding domain"/>
    <property type="match status" value="1"/>
</dbReference>
<dbReference type="InterPro" id="IPR009061">
    <property type="entry name" value="DNA-bd_dom_put_sf"/>
</dbReference>
<dbReference type="Gene3D" id="1.10.1660.10">
    <property type="match status" value="1"/>
</dbReference>
<dbReference type="PANTHER" id="PTHR30204:SF90">
    <property type="entry name" value="HTH-TYPE TRANSCRIPTIONAL ACTIVATOR MTA"/>
    <property type="match status" value="1"/>
</dbReference>
<sequence length="250" mass="28793">MYSVGQLGKKTGVSIRALHYYEKLGLLHPTRSDSGYRLYGESSMIRLQQITILKKMRFTLNEISEILGQVGSDDAASLAEVWERALEQQVSIVNQQKESLQAVEHLLWSAQYAIRATGQVNISELLNFIREIETFPSPDKSRRERFFTVEEQINLPINAFDNPLVMEWADILRNIQKHINEPPTSDVSQQLAARIDCYARQLFKGDEQLLEKYWNYITPNEDQSSIMYGMTKEVIGYIESILEIFHGSDL</sequence>
<feature type="domain" description="HTH merR-type" evidence="2">
    <location>
        <begin position="1"/>
        <end position="69"/>
    </location>
</feature>
<evidence type="ECO:0000256" key="1">
    <source>
        <dbReference type="ARBA" id="ARBA00023125"/>
    </source>
</evidence>
<dbReference type="AlphaFoldDB" id="A0A917CCD2"/>
<name>A0A917CCD2_9BACL</name>
<dbReference type="CDD" id="cd01106">
    <property type="entry name" value="HTH_TipAL-Mta"/>
    <property type="match status" value="1"/>
</dbReference>
<reference evidence="3" key="2">
    <citation type="submission" date="2020-09" db="EMBL/GenBank/DDBJ databases">
        <authorList>
            <person name="Sun Q."/>
            <person name="Zhou Y."/>
        </authorList>
    </citation>
    <scope>NUCLEOTIDE SEQUENCE</scope>
    <source>
        <strain evidence="3">CGMCC 1.16134</strain>
    </source>
</reference>
<keyword evidence="1" id="KW-0238">DNA-binding</keyword>
<dbReference type="PANTHER" id="PTHR30204">
    <property type="entry name" value="REDOX-CYCLING DRUG-SENSING TRANSCRIPTIONAL ACTIVATOR SOXR"/>
    <property type="match status" value="1"/>
</dbReference>
<dbReference type="InterPro" id="IPR000551">
    <property type="entry name" value="MerR-type_HTH_dom"/>
</dbReference>
<proteinExistence type="predicted"/>
<accession>A0A917CCD2</accession>
<dbReference type="Proteomes" id="UP000637643">
    <property type="component" value="Unassembled WGS sequence"/>
</dbReference>
<gene>
    <name evidence="3" type="ORF">GCM10010912_24660</name>
</gene>
<dbReference type="EMBL" id="BMKR01000008">
    <property type="protein sequence ID" value="GGF78650.1"/>
    <property type="molecule type" value="Genomic_DNA"/>
</dbReference>
<organism evidence="3 4">
    <name type="scientific">Paenibacillus albidus</name>
    <dbReference type="NCBI Taxonomy" id="2041023"/>
    <lineage>
        <taxon>Bacteria</taxon>
        <taxon>Bacillati</taxon>
        <taxon>Bacillota</taxon>
        <taxon>Bacilli</taxon>
        <taxon>Bacillales</taxon>
        <taxon>Paenibacillaceae</taxon>
        <taxon>Paenibacillus</taxon>
    </lineage>
</organism>
<evidence type="ECO:0000313" key="4">
    <source>
        <dbReference type="Proteomes" id="UP000637643"/>
    </source>
</evidence>
<dbReference type="Pfam" id="PF13411">
    <property type="entry name" value="MerR_1"/>
    <property type="match status" value="1"/>
</dbReference>
<reference evidence="3" key="1">
    <citation type="journal article" date="2014" name="Int. J. Syst. Evol. Microbiol.">
        <title>Complete genome sequence of Corynebacterium casei LMG S-19264T (=DSM 44701T), isolated from a smear-ripened cheese.</title>
        <authorList>
            <consortium name="US DOE Joint Genome Institute (JGI-PGF)"/>
            <person name="Walter F."/>
            <person name="Albersmeier A."/>
            <person name="Kalinowski J."/>
            <person name="Ruckert C."/>
        </authorList>
    </citation>
    <scope>NUCLEOTIDE SEQUENCE</scope>
    <source>
        <strain evidence="3">CGMCC 1.16134</strain>
    </source>
</reference>
<dbReference type="GO" id="GO:0003677">
    <property type="term" value="F:DNA binding"/>
    <property type="evidence" value="ECO:0007669"/>
    <property type="project" value="UniProtKB-KW"/>
</dbReference>
<dbReference type="PRINTS" id="PR00040">
    <property type="entry name" value="HTHMERR"/>
</dbReference>
<evidence type="ECO:0000259" key="2">
    <source>
        <dbReference type="PROSITE" id="PS50937"/>
    </source>
</evidence>
<dbReference type="InterPro" id="IPR047057">
    <property type="entry name" value="MerR_fam"/>
</dbReference>
<dbReference type="SMART" id="SM00422">
    <property type="entry name" value="HTH_MERR"/>
    <property type="match status" value="1"/>
</dbReference>
<evidence type="ECO:0000313" key="3">
    <source>
        <dbReference type="EMBL" id="GGF78650.1"/>
    </source>
</evidence>
<keyword evidence="4" id="KW-1185">Reference proteome</keyword>
<comment type="caution">
    <text evidence="3">The sequence shown here is derived from an EMBL/GenBank/DDBJ whole genome shotgun (WGS) entry which is preliminary data.</text>
</comment>
<dbReference type="GO" id="GO:0003700">
    <property type="term" value="F:DNA-binding transcription factor activity"/>
    <property type="evidence" value="ECO:0007669"/>
    <property type="project" value="InterPro"/>
</dbReference>
<dbReference type="PROSITE" id="PS50937">
    <property type="entry name" value="HTH_MERR_2"/>
    <property type="match status" value="1"/>
</dbReference>